<accession>A0A8C3U552</accession>
<evidence type="ECO:0000313" key="3">
    <source>
        <dbReference type="Proteomes" id="UP000694563"/>
    </source>
</evidence>
<reference evidence="2" key="1">
    <citation type="submission" date="2020-10" db="EMBL/GenBank/DDBJ databases">
        <title>Catharus ustulatus (Swainson's thrush) genome, bCatUst1, primary haplotype v2.</title>
        <authorList>
            <person name="Delmore K."/>
            <person name="Vafadar M."/>
            <person name="Formenti G."/>
            <person name="Chow W."/>
            <person name="Pelan S."/>
            <person name="Howe K."/>
            <person name="Rhie A."/>
            <person name="Mountcastle J."/>
            <person name="Haase B."/>
            <person name="Fedrigo O."/>
            <person name="Jarvis E.D."/>
        </authorList>
    </citation>
    <scope>NUCLEOTIDE SEQUENCE [LARGE SCALE GENOMIC DNA]</scope>
</reference>
<protein>
    <recommendedName>
        <fullName evidence="1">Beta-defensin-like domain-containing protein</fullName>
    </recommendedName>
</protein>
<keyword evidence="3" id="KW-1185">Reference proteome</keyword>
<name>A0A8C3U552_CATUS</name>
<reference evidence="2" key="2">
    <citation type="submission" date="2025-08" db="UniProtKB">
        <authorList>
            <consortium name="Ensembl"/>
        </authorList>
    </citation>
    <scope>IDENTIFICATION</scope>
</reference>
<proteinExistence type="predicted"/>
<sequence>MLGIQHTRDVCTHVISIICFLEQAPLSLNTLGFVLSLARPRGPSMECGYRGTFCHRGKCPRGNDFLGTCRPGFNCCKW</sequence>
<dbReference type="GO" id="GO:0006952">
    <property type="term" value="P:defense response"/>
    <property type="evidence" value="ECO:0007669"/>
    <property type="project" value="InterPro"/>
</dbReference>
<organism evidence="2 3">
    <name type="scientific">Catharus ustulatus</name>
    <name type="common">Russet-backed thrush</name>
    <name type="synonym">Hylocichla ustulatus</name>
    <dbReference type="NCBI Taxonomy" id="91951"/>
    <lineage>
        <taxon>Eukaryota</taxon>
        <taxon>Metazoa</taxon>
        <taxon>Chordata</taxon>
        <taxon>Craniata</taxon>
        <taxon>Vertebrata</taxon>
        <taxon>Euteleostomi</taxon>
        <taxon>Archelosauria</taxon>
        <taxon>Archosauria</taxon>
        <taxon>Dinosauria</taxon>
        <taxon>Saurischia</taxon>
        <taxon>Theropoda</taxon>
        <taxon>Coelurosauria</taxon>
        <taxon>Aves</taxon>
        <taxon>Neognathae</taxon>
        <taxon>Neoaves</taxon>
        <taxon>Telluraves</taxon>
        <taxon>Australaves</taxon>
        <taxon>Passeriformes</taxon>
        <taxon>Turdidae</taxon>
        <taxon>Catharus</taxon>
    </lineage>
</organism>
<dbReference type="SUPFAM" id="SSF57392">
    <property type="entry name" value="Defensin-like"/>
    <property type="match status" value="1"/>
</dbReference>
<reference evidence="2" key="3">
    <citation type="submission" date="2025-09" db="UniProtKB">
        <authorList>
            <consortium name="Ensembl"/>
        </authorList>
    </citation>
    <scope>IDENTIFICATION</scope>
</reference>
<dbReference type="AlphaFoldDB" id="A0A8C3U552"/>
<dbReference type="GO" id="GO:0005576">
    <property type="term" value="C:extracellular region"/>
    <property type="evidence" value="ECO:0007669"/>
    <property type="project" value="InterPro"/>
</dbReference>
<dbReference type="InterPro" id="IPR001855">
    <property type="entry name" value="Defensin_beta-like"/>
</dbReference>
<dbReference type="Pfam" id="PF00711">
    <property type="entry name" value="Defensin_beta"/>
    <property type="match status" value="1"/>
</dbReference>
<evidence type="ECO:0000313" key="2">
    <source>
        <dbReference type="Ensembl" id="ENSCUSP00005008292.1"/>
    </source>
</evidence>
<dbReference type="Ensembl" id="ENSCUST00005008643.1">
    <property type="protein sequence ID" value="ENSCUSP00005008292.1"/>
    <property type="gene ID" value="ENSCUSG00005005166.1"/>
</dbReference>
<feature type="domain" description="Beta-defensin-like" evidence="1">
    <location>
        <begin position="46"/>
        <end position="77"/>
    </location>
</feature>
<evidence type="ECO:0000259" key="1">
    <source>
        <dbReference type="Pfam" id="PF00711"/>
    </source>
</evidence>
<dbReference type="Proteomes" id="UP000694563">
    <property type="component" value="Chromosome 3"/>
</dbReference>